<dbReference type="AlphaFoldDB" id="A0A0F9QT30"/>
<name>A0A0F9QT30_9ZZZZ</name>
<evidence type="ECO:0000313" key="1">
    <source>
        <dbReference type="EMBL" id="KKN45619.1"/>
    </source>
</evidence>
<gene>
    <name evidence="1" type="ORF">LCGC14_0681290</name>
</gene>
<reference evidence="1" key="1">
    <citation type="journal article" date="2015" name="Nature">
        <title>Complex archaea that bridge the gap between prokaryotes and eukaryotes.</title>
        <authorList>
            <person name="Spang A."/>
            <person name="Saw J.H."/>
            <person name="Jorgensen S.L."/>
            <person name="Zaremba-Niedzwiedzka K."/>
            <person name="Martijn J."/>
            <person name="Lind A.E."/>
            <person name="van Eijk R."/>
            <person name="Schleper C."/>
            <person name="Guy L."/>
            <person name="Ettema T.J."/>
        </authorList>
    </citation>
    <scope>NUCLEOTIDE SEQUENCE</scope>
</reference>
<accession>A0A0F9QT30</accession>
<proteinExistence type="predicted"/>
<sequence length="140" mass="14494">MAFTDVILKGEKNGVMYEAIADAAITPGHLIKRTATGFIKHATATGAGERLFALVNELEGKNLADDYSAADTVLAMSCTAGMKIYAWLEVTHTAVKGDLLESAGDGTLQKGTTNPIAVADEALDLSASAAVATRIAVVII</sequence>
<comment type="caution">
    <text evidence="1">The sequence shown here is derived from an EMBL/GenBank/DDBJ whole genome shotgun (WGS) entry which is preliminary data.</text>
</comment>
<dbReference type="EMBL" id="LAZR01001377">
    <property type="protein sequence ID" value="KKN45619.1"/>
    <property type="molecule type" value="Genomic_DNA"/>
</dbReference>
<organism evidence="1">
    <name type="scientific">marine sediment metagenome</name>
    <dbReference type="NCBI Taxonomy" id="412755"/>
    <lineage>
        <taxon>unclassified sequences</taxon>
        <taxon>metagenomes</taxon>
        <taxon>ecological metagenomes</taxon>
    </lineage>
</organism>
<protein>
    <submittedName>
        <fullName evidence="1">Uncharacterized protein</fullName>
    </submittedName>
</protein>